<feature type="domain" description="FecR protein" evidence="3">
    <location>
        <begin position="66"/>
        <end position="154"/>
    </location>
</feature>
<protein>
    <submittedName>
        <fullName evidence="4">FecR family protein</fullName>
    </submittedName>
</protein>
<feature type="region of interest" description="Disordered" evidence="1">
    <location>
        <begin position="276"/>
        <end position="308"/>
    </location>
</feature>
<proteinExistence type="predicted"/>
<organism evidence="4 5">
    <name type="scientific">Parerythrobacter lacustris</name>
    <dbReference type="NCBI Taxonomy" id="2969984"/>
    <lineage>
        <taxon>Bacteria</taxon>
        <taxon>Pseudomonadati</taxon>
        <taxon>Pseudomonadota</taxon>
        <taxon>Alphaproteobacteria</taxon>
        <taxon>Sphingomonadales</taxon>
        <taxon>Erythrobacteraceae</taxon>
        <taxon>Parerythrobacter</taxon>
    </lineage>
</organism>
<dbReference type="Pfam" id="PF04773">
    <property type="entry name" value="FecR"/>
    <property type="match status" value="1"/>
</dbReference>
<name>A0ABT1XPM9_9SPHN</name>
<sequence length="308" mass="31943">MLLHRFPRLRLAIAALTGFTLVAGPAASQAVQVGTASTVTGEVTLSNAQTPKPKKIRLQQRFAWGDTVRTGSKSKLQILLLDRSSLTMGSKSRLTIDRFVYDPSEGRNFSVGIAKGAFRFMSGRRDARSGGRLNSPSGSIGIRGTAVDIVVGENAVEIAKDEEAIGKVRHDEDSAMLVVLRGPGAATEGGLSVGAADVTGATQTVSLTAPSFAAYIPRSGAEPIGPFRISPAGLSRVQDLLAPNVARANGKGPLEKLLPALGIAAGIAVGVAILSDGDDDPGTTNTTPTNPTADDAYCRQNPNSPDCQ</sequence>
<dbReference type="EMBL" id="JANKHH010000004">
    <property type="protein sequence ID" value="MCR2833608.1"/>
    <property type="molecule type" value="Genomic_DNA"/>
</dbReference>
<comment type="caution">
    <text evidence="4">The sequence shown here is derived from an EMBL/GenBank/DDBJ whole genome shotgun (WGS) entry which is preliminary data.</text>
</comment>
<feature type="signal peptide" evidence="2">
    <location>
        <begin position="1"/>
        <end position="30"/>
    </location>
</feature>
<evidence type="ECO:0000256" key="1">
    <source>
        <dbReference type="SAM" id="MobiDB-lite"/>
    </source>
</evidence>
<dbReference type="PANTHER" id="PTHR38731">
    <property type="entry name" value="LIPL45-RELATED LIPOPROTEIN-RELATED"/>
    <property type="match status" value="1"/>
</dbReference>
<evidence type="ECO:0000313" key="4">
    <source>
        <dbReference type="EMBL" id="MCR2833608.1"/>
    </source>
</evidence>
<evidence type="ECO:0000256" key="2">
    <source>
        <dbReference type="SAM" id="SignalP"/>
    </source>
</evidence>
<dbReference type="InterPro" id="IPR006860">
    <property type="entry name" value="FecR"/>
</dbReference>
<dbReference type="RefSeq" id="WP_257595389.1">
    <property type="nucleotide sequence ID" value="NZ_JANKHH010000004.1"/>
</dbReference>
<reference evidence="4 5" key="1">
    <citation type="submission" date="2022-08" db="EMBL/GenBank/DDBJ databases">
        <title>Polyphasic taxonomy analysis of Qipengyuania sp.RS5-5.</title>
        <authorList>
            <person name="Xamxidin M."/>
            <person name="Wu M."/>
        </authorList>
    </citation>
    <scope>NUCLEOTIDE SEQUENCE [LARGE SCALE GENOMIC DNA]</scope>
    <source>
        <strain evidence="4 5">RS5-5</strain>
    </source>
</reference>
<feature type="compositionally biased region" description="Low complexity" evidence="1">
    <location>
        <begin position="282"/>
        <end position="295"/>
    </location>
</feature>
<keyword evidence="5" id="KW-1185">Reference proteome</keyword>
<gene>
    <name evidence="4" type="ORF">NSO95_06595</name>
</gene>
<feature type="chain" id="PRO_5045641952" evidence="2">
    <location>
        <begin position="31"/>
        <end position="308"/>
    </location>
</feature>
<evidence type="ECO:0000259" key="3">
    <source>
        <dbReference type="Pfam" id="PF04773"/>
    </source>
</evidence>
<keyword evidence="2" id="KW-0732">Signal</keyword>
<accession>A0ABT1XPM9</accession>
<dbReference type="Proteomes" id="UP001206067">
    <property type="component" value="Unassembled WGS sequence"/>
</dbReference>
<evidence type="ECO:0000313" key="5">
    <source>
        <dbReference type="Proteomes" id="UP001206067"/>
    </source>
</evidence>